<dbReference type="PROSITE" id="PS51257">
    <property type="entry name" value="PROKAR_LIPOPROTEIN"/>
    <property type="match status" value="1"/>
</dbReference>
<dbReference type="Pfam" id="PF07313">
    <property type="entry name" value="AmiA-like"/>
    <property type="match status" value="1"/>
</dbReference>
<dbReference type="KEGG" id="mcad:Pan265_00860"/>
<evidence type="ECO:0000313" key="3">
    <source>
        <dbReference type="Proteomes" id="UP000320386"/>
    </source>
</evidence>
<dbReference type="Proteomes" id="UP000320386">
    <property type="component" value="Chromosome"/>
</dbReference>
<evidence type="ECO:0000313" key="2">
    <source>
        <dbReference type="EMBL" id="QDU70263.1"/>
    </source>
</evidence>
<reference evidence="2 3" key="1">
    <citation type="submission" date="2019-02" db="EMBL/GenBank/DDBJ databases">
        <title>Deep-cultivation of Planctomycetes and their phenomic and genomic characterization uncovers novel biology.</title>
        <authorList>
            <person name="Wiegand S."/>
            <person name="Jogler M."/>
            <person name="Boedeker C."/>
            <person name="Pinto D."/>
            <person name="Vollmers J."/>
            <person name="Rivas-Marin E."/>
            <person name="Kohn T."/>
            <person name="Peeters S.H."/>
            <person name="Heuer A."/>
            <person name="Rast P."/>
            <person name="Oberbeckmann S."/>
            <person name="Bunk B."/>
            <person name="Jeske O."/>
            <person name="Meyerdierks A."/>
            <person name="Storesund J.E."/>
            <person name="Kallscheuer N."/>
            <person name="Luecker S."/>
            <person name="Lage O.M."/>
            <person name="Pohl T."/>
            <person name="Merkel B.J."/>
            <person name="Hornburger P."/>
            <person name="Mueller R.-W."/>
            <person name="Bruemmer F."/>
            <person name="Labrenz M."/>
            <person name="Spormann A.M."/>
            <person name="Op den Camp H."/>
            <person name="Overmann J."/>
            <person name="Amann R."/>
            <person name="Jetten M.S.M."/>
            <person name="Mascher T."/>
            <person name="Medema M.H."/>
            <person name="Devos D.P."/>
            <person name="Kaster A.-K."/>
            <person name="Ovreas L."/>
            <person name="Rohde M."/>
            <person name="Galperin M.Y."/>
            <person name="Jogler C."/>
        </authorList>
    </citation>
    <scope>NUCLEOTIDE SEQUENCE [LARGE SCALE GENOMIC DNA]</scope>
    <source>
        <strain evidence="2 3">Pan265</strain>
    </source>
</reference>
<dbReference type="Gene3D" id="2.30.260.10">
    <property type="entry name" value="putative xylanase like domain"/>
    <property type="match status" value="1"/>
</dbReference>
<name>A0A518BTG4_9BACT</name>
<dbReference type="OrthoDB" id="8740273at2"/>
<evidence type="ECO:0008006" key="4">
    <source>
        <dbReference type="Google" id="ProtNLM"/>
    </source>
</evidence>
<evidence type="ECO:0000256" key="1">
    <source>
        <dbReference type="SAM" id="MobiDB-lite"/>
    </source>
</evidence>
<dbReference type="Gene3D" id="1.10.3670.10">
    <property type="entry name" value="Putative xylanase like domain"/>
    <property type="match status" value="1"/>
</dbReference>
<sequence>MPQSPLRTPWVSVLTLALSLGITGCQSDSGSSDSIDAAPAETTEVAATQPAEPSREQKVVEGRLGMLMEEIELCEQLGLDPVEIAALNKRPLYTFNETEVHRYLQFLHATQPDLRTRVKTLARKNLGQPYEIYLLGEAPFETYDPQPLYCLDRSDCVVYVEHMLAMGLGSDWPKFFGLLQRIRYNSGQIGLATRNHYSEADWAPNNSWLVTDISEQVAGDGVATYPMKVDRARMLKRVGGLEVAIPVESRVESYVPFEETVRALPELQTGDLAFIVRGTGPESLWVGHMTMVIRTENDAIHLIHSTPPVVKEEPITEYIRRSVAQIPDREAAGKSRFYGFKFMRLNEDALDRLVELDGPDAPVLSLPSGARLQMSPQAKIAR</sequence>
<dbReference type="AlphaFoldDB" id="A0A518BTG4"/>
<dbReference type="SUPFAM" id="SSF54001">
    <property type="entry name" value="Cysteine proteinases"/>
    <property type="match status" value="1"/>
</dbReference>
<proteinExistence type="predicted"/>
<keyword evidence="3" id="KW-1185">Reference proteome</keyword>
<dbReference type="InterPro" id="IPR038765">
    <property type="entry name" value="Papain-like_cys_pep_sf"/>
</dbReference>
<organism evidence="2 3">
    <name type="scientific">Mucisphaera calidilacus</name>
    <dbReference type="NCBI Taxonomy" id="2527982"/>
    <lineage>
        <taxon>Bacteria</taxon>
        <taxon>Pseudomonadati</taxon>
        <taxon>Planctomycetota</taxon>
        <taxon>Phycisphaerae</taxon>
        <taxon>Phycisphaerales</taxon>
        <taxon>Phycisphaeraceae</taxon>
        <taxon>Mucisphaera</taxon>
    </lineage>
</organism>
<feature type="compositionally biased region" description="Low complexity" evidence="1">
    <location>
        <begin position="27"/>
        <end position="52"/>
    </location>
</feature>
<gene>
    <name evidence="2" type="ORF">Pan265_00860</name>
</gene>
<protein>
    <recommendedName>
        <fullName evidence="4">DUF1460 domain-containing protein</fullName>
    </recommendedName>
</protein>
<feature type="region of interest" description="Disordered" evidence="1">
    <location>
        <begin position="26"/>
        <end position="56"/>
    </location>
</feature>
<dbReference type="RefSeq" id="WP_145444304.1">
    <property type="nucleotide sequence ID" value="NZ_CP036280.1"/>
</dbReference>
<accession>A0A518BTG4</accession>
<dbReference type="InterPro" id="IPR010846">
    <property type="entry name" value="AmiA-like"/>
</dbReference>
<dbReference type="EMBL" id="CP036280">
    <property type="protein sequence ID" value="QDU70263.1"/>
    <property type="molecule type" value="Genomic_DNA"/>
</dbReference>